<dbReference type="SUPFAM" id="SSF51445">
    <property type="entry name" value="(Trans)glycosidases"/>
    <property type="match status" value="1"/>
</dbReference>
<evidence type="ECO:0000313" key="2">
    <source>
        <dbReference type="EMBL" id="KAK3096907.1"/>
    </source>
</evidence>
<dbReference type="InterPro" id="IPR017853">
    <property type="entry name" value="GH"/>
</dbReference>
<organism evidence="2 3">
    <name type="scientific">Pinctada imbricata</name>
    <name type="common">Atlantic pearl-oyster</name>
    <name type="synonym">Pinctada martensii</name>
    <dbReference type="NCBI Taxonomy" id="66713"/>
    <lineage>
        <taxon>Eukaryota</taxon>
        <taxon>Metazoa</taxon>
        <taxon>Spiralia</taxon>
        <taxon>Lophotrochozoa</taxon>
        <taxon>Mollusca</taxon>
        <taxon>Bivalvia</taxon>
        <taxon>Autobranchia</taxon>
        <taxon>Pteriomorphia</taxon>
        <taxon>Pterioida</taxon>
        <taxon>Pterioidea</taxon>
        <taxon>Pteriidae</taxon>
        <taxon>Pinctada</taxon>
    </lineage>
</organism>
<sequence>MTVKILLLLLQIQVAYPWDPDAGLVTSWTKLNGVSVNATSNVSPPSRAIDNDDNTNWVSGSYLPSHYIPRPESNVLKGICGRGKCSGSSIHGDIASVTDGSLSSTATFGTQHGKSVFMMSFYTPITVKLITIWGKYDKDTDLIAYDNNGHDYHLKLLTPKDNYRDVTVEGITYTVSRITVESTANFFIKEIGALGPNGFIEDITVNLGTMREVATIRTRHWAGTGNAQALSLLVSSNGNNWNTISPLDPDALHAVVTRIDPPQKVQYIKLQYSVTPVKYRKVYCFEIDAWDAKSKWGDKPPVIPQSKTVREILGVNGIWGWGHNKYSSMLKSTEGPGLYNSVASGARNYHNLDWDVLDPDNDPEFTAMASGGGTNAKSWLNWDTEYQVWKNASLSVDASVQFTAKSFAESAWNTPEQSAFNYGKAFAQHFGPIHGNGLVHAMEVGNEPWDYDAAFYRQILKGMSAGAKSVDNSLVILPGAFQAHEKHDTGNYIGTRLTQDIATNISAINFHTYSYRQSSQGVRTGTFPEHPDSTFNSMNNIVKWRNTNMPSSPIWVTEWGWDSPGGGDQCTFPECVSEQGQGVYAIRGLLILMRGSAERVHWFFYADSDYCSTLYCRSGLTASGHHGFSKKASFLAFESFLSLLGNEYFHGVIKEDKDAYVYSFGKVRGGRPDNLEAVSHLVAWKPVSIDDSSTSTISITLPVGSSVTHEWTLTGSTHMLLNSNRASVNNRVLTITVSSKPLILKLHHINLGPVVGK</sequence>
<keyword evidence="1" id="KW-0732">Signal</keyword>
<dbReference type="Gene3D" id="3.20.20.80">
    <property type="entry name" value="Glycosidases"/>
    <property type="match status" value="1"/>
</dbReference>
<keyword evidence="3" id="KW-1185">Reference proteome</keyword>
<dbReference type="SUPFAM" id="SSF49785">
    <property type="entry name" value="Galactose-binding domain-like"/>
    <property type="match status" value="1"/>
</dbReference>
<dbReference type="Proteomes" id="UP001186944">
    <property type="component" value="Unassembled WGS sequence"/>
</dbReference>
<evidence type="ECO:0000313" key="3">
    <source>
        <dbReference type="Proteomes" id="UP001186944"/>
    </source>
</evidence>
<gene>
    <name evidence="2" type="ORF">FSP39_004637</name>
</gene>
<dbReference type="GO" id="GO:0004553">
    <property type="term" value="F:hydrolase activity, hydrolyzing O-glycosyl compounds"/>
    <property type="evidence" value="ECO:0007669"/>
    <property type="project" value="TreeGrafter"/>
</dbReference>
<feature type="signal peptide" evidence="1">
    <location>
        <begin position="1"/>
        <end position="17"/>
    </location>
</feature>
<dbReference type="AlphaFoldDB" id="A0AA88YCX0"/>
<evidence type="ECO:0000256" key="1">
    <source>
        <dbReference type="SAM" id="SignalP"/>
    </source>
</evidence>
<feature type="chain" id="PRO_5041648190" evidence="1">
    <location>
        <begin position="18"/>
        <end position="757"/>
    </location>
</feature>
<dbReference type="PANTHER" id="PTHR12631">
    <property type="entry name" value="ALPHA-L-IDURONIDASE"/>
    <property type="match status" value="1"/>
</dbReference>
<dbReference type="EMBL" id="VSWD01000007">
    <property type="protein sequence ID" value="KAK3096907.1"/>
    <property type="molecule type" value="Genomic_DNA"/>
</dbReference>
<comment type="caution">
    <text evidence="2">The sequence shown here is derived from an EMBL/GenBank/DDBJ whole genome shotgun (WGS) entry which is preliminary data.</text>
</comment>
<reference evidence="2" key="1">
    <citation type="submission" date="2019-08" db="EMBL/GenBank/DDBJ databases">
        <title>The improved chromosome-level genome for the pearl oyster Pinctada fucata martensii using PacBio sequencing and Hi-C.</title>
        <authorList>
            <person name="Zheng Z."/>
        </authorList>
    </citation>
    <scope>NUCLEOTIDE SEQUENCE</scope>
    <source>
        <strain evidence="2">ZZ-2019</strain>
        <tissue evidence="2">Adductor muscle</tissue>
    </source>
</reference>
<protein>
    <submittedName>
        <fullName evidence="2">Uncharacterized protein</fullName>
    </submittedName>
</protein>
<dbReference type="PANTHER" id="PTHR12631:SF10">
    <property type="entry name" value="BETA-XYLOSIDASE-LIKE PROTEIN-RELATED"/>
    <property type="match status" value="1"/>
</dbReference>
<name>A0AA88YCX0_PINIB</name>
<dbReference type="InterPro" id="IPR008979">
    <property type="entry name" value="Galactose-bd-like_sf"/>
</dbReference>
<dbReference type="Gene3D" id="2.60.120.260">
    <property type="entry name" value="Galactose-binding domain-like"/>
    <property type="match status" value="1"/>
</dbReference>
<dbReference type="InterPro" id="IPR051923">
    <property type="entry name" value="Glycosyl_Hydrolase_39"/>
</dbReference>
<proteinExistence type="predicted"/>
<accession>A0AA88YCX0</accession>